<dbReference type="EC" id="1.1.1.1" evidence="3"/>
<evidence type="ECO:0000256" key="4">
    <source>
        <dbReference type="ARBA" id="ARBA00022723"/>
    </source>
</evidence>
<dbReference type="InterPro" id="IPR036291">
    <property type="entry name" value="NAD(P)-bd_dom_sf"/>
</dbReference>
<dbReference type="Gene3D" id="3.90.180.10">
    <property type="entry name" value="Medium-chain alcohol dehydrogenases, catalytic domain"/>
    <property type="match status" value="1"/>
</dbReference>
<dbReference type="Pfam" id="PF00107">
    <property type="entry name" value="ADH_zinc_N"/>
    <property type="match status" value="1"/>
</dbReference>
<dbReference type="EMBL" id="RBKS01000001">
    <property type="protein sequence ID" value="RKR76496.1"/>
    <property type="molecule type" value="Genomic_DNA"/>
</dbReference>
<dbReference type="InterPro" id="IPR020843">
    <property type="entry name" value="ER"/>
</dbReference>
<comment type="catalytic activity">
    <reaction evidence="7">
        <text>a secondary alcohol + NAD(+) = a ketone + NADH + H(+)</text>
        <dbReference type="Rhea" id="RHEA:10740"/>
        <dbReference type="ChEBI" id="CHEBI:15378"/>
        <dbReference type="ChEBI" id="CHEBI:17087"/>
        <dbReference type="ChEBI" id="CHEBI:35681"/>
        <dbReference type="ChEBI" id="CHEBI:57540"/>
        <dbReference type="ChEBI" id="CHEBI:57945"/>
        <dbReference type="EC" id="1.1.1.1"/>
    </reaction>
</comment>
<dbReference type="SMART" id="SM00829">
    <property type="entry name" value="PKS_ER"/>
    <property type="match status" value="1"/>
</dbReference>
<dbReference type="Proteomes" id="UP000280008">
    <property type="component" value="Unassembled WGS sequence"/>
</dbReference>
<dbReference type="PANTHER" id="PTHR42940">
    <property type="entry name" value="ALCOHOL DEHYDROGENASE 1-RELATED"/>
    <property type="match status" value="1"/>
</dbReference>
<gene>
    <name evidence="11" type="ORF">C8E83_3673</name>
</gene>
<evidence type="ECO:0000313" key="12">
    <source>
        <dbReference type="Proteomes" id="UP000280008"/>
    </source>
</evidence>
<evidence type="ECO:0000256" key="5">
    <source>
        <dbReference type="ARBA" id="ARBA00022833"/>
    </source>
</evidence>
<evidence type="ECO:0000313" key="11">
    <source>
        <dbReference type="EMBL" id="RKR76496.1"/>
    </source>
</evidence>
<evidence type="ECO:0000256" key="1">
    <source>
        <dbReference type="ARBA" id="ARBA00001947"/>
    </source>
</evidence>
<comment type="catalytic activity">
    <reaction evidence="8">
        <text>a primary alcohol + NAD(+) = an aldehyde + NADH + H(+)</text>
        <dbReference type="Rhea" id="RHEA:10736"/>
        <dbReference type="ChEBI" id="CHEBI:15378"/>
        <dbReference type="ChEBI" id="CHEBI:15734"/>
        <dbReference type="ChEBI" id="CHEBI:17478"/>
        <dbReference type="ChEBI" id="CHEBI:57540"/>
        <dbReference type="ChEBI" id="CHEBI:57945"/>
        <dbReference type="EC" id="1.1.1.1"/>
    </reaction>
</comment>
<evidence type="ECO:0000256" key="6">
    <source>
        <dbReference type="ARBA" id="ARBA00023002"/>
    </source>
</evidence>
<accession>A0A495IMV0</accession>
<dbReference type="InterPro" id="IPR013154">
    <property type="entry name" value="ADH-like_N"/>
</dbReference>
<feature type="domain" description="Enoyl reductase (ER)" evidence="10">
    <location>
        <begin position="13"/>
        <end position="342"/>
    </location>
</feature>
<dbReference type="PROSITE" id="PS00059">
    <property type="entry name" value="ADH_ZINC"/>
    <property type="match status" value="1"/>
</dbReference>
<evidence type="ECO:0000259" key="10">
    <source>
        <dbReference type="SMART" id="SM00829"/>
    </source>
</evidence>
<dbReference type="InterPro" id="IPR013149">
    <property type="entry name" value="ADH-like_C"/>
</dbReference>
<dbReference type="SUPFAM" id="SSF51735">
    <property type="entry name" value="NAD(P)-binding Rossmann-fold domains"/>
    <property type="match status" value="1"/>
</dbReference>
<sequence>MHDMRALQYRTIGSRPELVEIDTPTPAPGEILLRVTAAGACHSDEFIMGASAEDYSFKPLPLTLGHEVAGTVEAIGEGVRDVEIGESVLVYGPWGCGRCYSCAKGEENNCEKGMRAPGIFTDGGMAEYMIVDDARHLVPLGDLDPVKNVSLTDAALTPYRAVKSALPKLTPGTTAVVIGSGGLGHVAIQLLKALTQSTVVVLDVSDDKLAFAREVGADHTFLSNPDAIESVKGLTRGLGADAVFDFVGIQPTADLAAKMIRTAGDIVVVGVASGAVPIGQTTVPLDVTGRAINWGSRIELMEVVELAKRGAISIHVEEYSMSEAPAAYERLHAGKVQGRAVVVPTR</sequence>
<evidence type="ECO:0000256" key="8">
    <source>
        <dbReference type="ARBA" id="ARBA00049243"/>
    </source>
</evidence>
<evidence type="ECO:0000256" key="9">
    <source>
        <dbReference type="RuleBase" id="RU361277"/>
    </source>
</evidence>
<proteinExistence type="inferred from homology"/>
<dbReference type="Pfam" id="PF08240">
    <property type="entry name" value="ADH_N"/>
    <property type="match status" value="1"/>
</dbReference>
<comment type="caution">
    <text evidence="11">The sequence shown here is derived from an EMBL/GenBank/DDBJ whole genome shotgun (WGS) entry which is preliminary data.</text>
</comment>
<dbReference type="CDD" id="cd05284">
    <property type="entry name" value="arabinose_DH_like"/>
    <property type="match status" value="1"/>
</dbReference>
<keyword evidence="6" id="KW-0560">Oxidoreductase</keyword>
<organism evidence="11 12">
    <name type="scientific">Frondihabitans australicus</name>
    <dbReference type="NCBI Taxonomy" id="386892"/>
    <lineage>
        <taxon>Bacteria</taxon>
        <taxon>Bacillati</taxon>
        <taxon>Actinomycetota</taxon>
        <taxon>Actinomycetes</taxon>
        <taxon>Micrococcales</taxon>
        <taxon>Microbacteriaceae</taxon>
        <taxon>Frondihabitans</taxon>
    </lineage>
</organism>
<dbReference type="GO" id="GO:0008270">
    <property type="term" value="F:zinc ion binding"/>
    <property type="evidence" value="ECO:0007669"/>
    <property type="project" value="InterPro"/>
</dbReference>
<dbReference type="InterPro" id="IPR011032">
    <property type="entry name" value="GroES-like_sf"/>
</dbReference>
<dbReference type="PANTHER" id="PTHR42940:SF8">
    <property type="entry name" value="VACUOLAR PROTEIN SORTING-ASSOCIATED PROTEIN 11"/>
    <property type="match status" value="1"/>
</dbReference>
<comment type="cofactor">
    <cofactor evidence="1 9">
        <name>Zn(2+)</name>
        <dbReference type="ChEBI" id="CHEBI:29105"/>
    </cofactor>
</comment>
<name>A0A495IMV0_9MICO</name>
<dbReference type="AlphaFoldDB" id="A0A495IMV0"/>
<dbReference type="InterPro" id="IPR002328">
    <property type="entry name" value="ADH_Zn_CS"/>
</dbReference>
<reference evidence="11 12" key="1">
    <citation type="submission" date="2018-10" db="EMBL/GenBank/DDBJ databases">
        <title>Sequencing the genomes of 1000 actinobacteria strains.</title>
        <authorList>
            <person name="Klenk H.-P."/>
        </authorList>
    </citation>
    <scope>NUCLEOTIDE SEQUENCE [LARGE SCALE GENOMIC DNA]</scope>
    <source>
        <strain evidence="11 12">DSM 17894</strain>
    </source>
</reference>
<dbReference type="Gene3D" id="3.40.50.720">
    <property type="entry name" value="NAD(P)-binding Rossmann-like Domain"/>
    <property type="match status" value="1"/>
</dbReference>
<evidence type="ECO:0000256" key="7">
    <source>
        <dbReference type="ARBA" id="ARBA00049164"/>
    </source>
</evidence>
<keyword evidence="5 9" id="KW-0862">Zinc</keyword>
<protein>
    <recommendedName>
        <fullName evidence="3">alcohol dehydrogenase</fullName>
        <ecNumber evidence="3">1.1.1.1</ecNumber>
    </recommendedName>
</protein>
<dbReference type="GO" id="GO:0004022">
    <property type="term" value="F:alcohol dehydrogenase (NAD+) activity"/>
    <property type="evidence" value="ECO:0007669"/>
    <property type="project" value="UniProtKB-EC"/>
</dbReference>
<keyword evidence="12" id="KW-1185">Reference proteome</keyword>
<evidence type="ECO:0000256" key="3">
    <source>
        <dbReference type="ARBA" id="ARBA00013190"/>
    </source>
</evidence>
<keyword evidence="4 9" id="KW-0479">Metal-binding</keyword>
<comment type="similarity">
    <text evidence="2 9">Belongs to the zinc-containing alcohol dehydrogenase family.</text>
</comment>
<dbReference type="SUPFAM" id="SSF50129">
    <property type="entry name" value="GroES-like"/>
    <property type="match status" value="1"/>
</dbReference>
<evidence type="ECO:0000256" key="2">
    <source>
        <dbReference type="ARBA" id="ARBA00008072"/>
    </source>
</evidence>